<proteinExistence type="predicted"/>
<keyword evidence="2" id="KW-1185">Reference proteome</keyword>
<dbReference type="Proteomes" id="UP000321051">
    <property type="component" value="Unassembled WGS sequence"/>
</dbReference>
<dbReference type="EMBL" id="BJUN01000005">
    <property type="protein sequence ID" value="GEK58235.1"/>
    <property type="molecule type" value="Genomic_DNA"/>
</dbReference>
<dbReference type="AlphaFoldDB" id="A0A510Y4H1"/>
<evidence type="ECO:0000313" key="1">
    <source>
        <dbReference type="EMBL" id="GEK58235.1"/>
    </source>
</evidence>
<protein>
    <submittedName>
        <fullName evidence="1">Uncharacterized protein</fullName>
    </submittedName>
</protein>
<dbReference type="RefSeq" id="WP_094908347.1">
    <property type="nucleotide sequence ID" value="NZ_BJUN01000005.1"/>
</dbReference>
<reference evidence="1 2" key="1">
    <citation type="submission" date="2019-07" db="EMBL/GenBank/DDBJ databases">
        <title>Whole genome shotgun sequence of Marinococcus halophilus NBRC 102359.</title>
        <authorList>
            <person name="Hosoyama A."/>
            <person name="Uohara A."/>
            <person name="Ohji S."/>
            <person name="Ichikawa N."/>
        </authorList>
    </citation>
    <scope>NUCLEOTIDE SEQUENCE [LARGE SCALE GENOMIC DNA]</scope>
    <source>
        <strain evidence="1 2">NBRC 102359</strain>
    </source>
</reference>
<accession>A0A510Y4H1</accession>
<organism evidence="1 2">
    <name type="scientific">Marinococcus halophilus</name>
    <dbReference type="NCBI Taxonomy" id="1371"/>
    <lineage>
        <taxon>Bacteria</taxon>
        <taxon>Bacillati</taxon>
        <taxon>Bacillota</taxon>
        <taxon>Bacilli</taxon>
        <taxon>Bacillales</taxon>
        <taxon>Bacillaceae</taxon>
        <taxon>Marinococcus</taxon>
    </lineage>
</organism>
<sequence>MAINVRKWGTEVNKQAENKKYADGSGTHSDSFLPSEEKQICCTPPAGMKERVLQYVFGETSLTQD</sequence>
<comment type="caution">
    <text evidence="1">The sequence shown here is derived from an EMBL/GenBank/DDBJ whole genome shotgun (WGS) entry which is preliminary data.</text>
</comment>
<name>A0A510Y4H1_MARHA</name>
<evidence type="ECO:0000313" key="2">
    <source>
        <dbReference type="Proteomes" id="UP000321051"/>
    </source>
</evidence>
<gene>
    <name evidence="1" type="ORF">MHA01_11400</name>
</gene>